<accession>A0A256JLZ1</accession>
<dbReference type="Gene3D" id="1.10.10.10">
    <property type="entry name" value="Winged helix-like DNA-binding domain superfamily/Winged helix DNA-binding domain"/>
    <property type="match status" value="1"/>
</dbReference>
<sequence length="90" mass="10228">MRPTPGWMTMTDLVILEFLNDYDLELAPKPLYRNLNRHGHSIGYSTVRGRLPELADKGLLVKDNDGYYQLSDLGREYLGGEVDADELEDA</sequence>
<dbReference type="Proteomes" id="UP000216758">
    <property type="component" value="Unassembled WGS sequence"/>
</dbReference>
<dbReference type="OrthoDB" id="285635at2157"/>
<dbReference type="InterPro" id="IPR036388">
    <property type="entry name" value="WH-like_DNA-bd_sf"/>
</dbReference>
<proteinExistence type="predicted"/>
<dbReference type="EMBL" id="NHPB01000056">
    <property type="protein sequence ID" value="OYR69879.1"/>
    <property type="molecule type" value="Genomic_DNA"/>
</dbReference>
<dbReference type="InterPro" id="IPR036390">
    <property type="entry name" value="WH_DNA-bd_sf"/>
</dbReference>
<organism evidence="1 2">
    <name type="scientific">Halorubrum ezzemoulense</name>
    <name type="common">Halorubrum chaoviator</name>
    <dbReference type="NCBI Taxonomy" id="337243"/>
    <lineage>
        <taxon>Archaea</taxon>
        <taxon>Methanobacteriati</taxon>
        <taxon>Methanobacteriota</taxon>
        <taxon>Stenosarchaea group</taxon>
        <taxon>Halobacteria</taxon>
        <taxon>Halobacteriales</taxon>
        <taxon>Haloferacaceae</taxon>
        <taxon>Halorubrum</taxon>
    </lineage>
</organism>
<name>A0A256JLZ1_HALEZ</name>
<dbReference type="SUPFAM" id="SSF46785">
    <property type="entry name" value="Winged helix' DNA-binding domain"/>
    <property type="match status" value="1"/>
</dbReference>
<evidence type="ECO:0000313" key="2">
    <source>
        <dbReference type="Proteomes" id="UP000216758"/>
    </source>
</evidence>
<gene>
    <name evidence="1" type="ORF">DJ78_10355</name>
</gene>
<comment type="caution">
    <text evidence="1">The sequence shown here is derived from an EMBL/GenBank/DDBJ whole genome shotgun (WGS) entry which is preliminary data.</text>
</comment>
<protein>
    <submittedName>
        <fullName evidence="1">Phage repressor protein</fullName>
    </submittedName>
</protein>
<evidence type="ECO:0000313" key="1">
    <source>
        <dbReference type="EMBL" id="OYR69879.1"/>
    </source>
</evidence>
<reference evidence="1 2" key="1">
    <citation type="journal article" date="2014" name="Front. Microbiol.">
        <title>Population and genomic analysis of the genus Halorubrum.</title>
        <authorList>
            <person name="Fullmer M.S."/>
            <person name="Soucy S.M."/>
            <person name="Swithers K.S."/>
            <person name="Makkay A.M."/>
            <person name="Wheeler R."/>
            <person name="Ventosa A."/>
            <person name="Gogarten J.P."/>
            <person name="Papke R.T."/>
        </authorList>
    </citation>
    <scope>NUCLEOTIDE SEQUENCE [LARGE SCALE GENOMIC DNA]</scope>
    <source>
        <strain evidence="1 2">G37</strain>
    </source>
</reference>
<dbReference type="AlphaFoldDB" id="A0A256JLZ1"/>